<evidence type="ECO:0000256" key="1">
    <source>
        <dbReference type="SAM" id="Phobius"/>
    </source>
</evidence>
<gene>
    <name evidence="2" type="ORF">DWY11_09095</name>
</gene>
<comment type="caution">
    <text evidence="2">The sequence shown here is derived from an EMBL/GenBank/DDBJ whole genome shotgun (WGS) entry which is preliminary data.</text>
</comment>
<protein>
    <submittedName>
        <fullName evidence="2">Uncharacterized protein</fullName>
    </submittedName>
</protein>
<keyword evidence="1" id="KW-0472">Membrane</keyword>
<reference evidence="2 3" key="1">
    <citation type="submission" date="2018-08" db="EMBL/GenBank/DDBJ databases">
        <title>A genome reference for cultivated species of the human gut microbiota.</title>
        <authorList>
            <person name="Zou Y."/>
            <person name="Xue W."/>
            <person name="Luo G."/>
        </authorList>
    </citation>
    <scope>NUCLEOTIDE SEQUENCE [LARGE SCALE GENOMIC DNA]</scope>
    <source>
        <strain evidence="2 3">AF24-12</strain>
    </source>
</reference>
<dbReference type="Proteomes" id="UP000283872">
    <property type="component" value="Unassembled WGS sequence"/>
</dbReference>
<keyword evidence="1" id="KW-0812">Transmembrane</keyword>
<proteinExistence type="predicted"/>
<evidence type="ECO:0000313" key="2">
    <source>
        <dbReference type="EMBL" id="RGS15174.1"/>
    </source>
</evidence>
<name>A0A3R5WM29_9BACT</name>
<keyword evidence="1" id="KW-1133">Transmembrane helix</keyword>
<dbReference type="AlphaFoldDB" id="A0A3R5WM29"/>
<sequence>MNKFFGRNFQKKFHFLIFLTFQPHFHLIIYIKKTKNKGFLIFLYYLCTLNNRPAIFLNKEKV</sequence>
<evidence type="ECO:0000313" key="3">
    <source>
        <dbReference type="Proteomes" id="UP000283872"/>
    </source>
</evidence>
<dbReference type="EMBL" id="QRVA01000020">
    <property type="protein sequence ID" value="RGS15174.1"/>
    <property type="molecule type" value="Genomic_DNA"/>
</dbReference>
<accession>A0A3R5WM29</accession>
<organism evidence="2 3">
    <name type="scientific">Segatella copri</name>
    <dbReference type="NCBI Taxonomy" id="165179"/>
    <lineage>
        <taxon>Bacteria</taxon>
        <taxon>Pseudomonadati</taxon>
        <taxon>Bacteroidota</taxon>
        <taxon>Bacteroidia</taxon>
        <taxon>Bacteroidales</taxon>
        <taxon>Prevotellaceae</taxon>
        <taxon>Segatella</taxon>
    </lineage>
</organism>
<feature type="transmembrane region" description="Helical" evidence="1">
    <location>
        <begin position="12"/>
        <end position="31"/>
    </location>
</feature>